<evidence type="ECO:0000256" key="5">
    <source>
        <dbReference type="ARBA" id="ARBA00023136"/>
    </source>
</evidence>
<evidence type="ECO:0000313" key="6">
    <source>
        <dbReference type="EMBL" id="KAJ5238909.1"/>
    </source>
</evidence>
<organism evidence="6 7">
    <name type="scientific">Penicillium chermesinum</name>
    <dbReference type="NCBI Taxonomy" id="63820"/>
    <lineage>
        <taxon>Eukaryota</taxon>
        <taxon>Fungi</taxon>
        <taxon>Dikarya</taxon>
        <taxon>Ascomycota</taxon>
        <taxon>Pezizomycotina</taxon>
        <taxon>Eurotiomycetes</taxon>
        <taxon>Eurotiomycetidae</taxon>
        <taxon>Eurotiales</taxon>
        <taxon>Aspergillaceae</taxon>
        <taxon>Penicillium</taxon>
    </lineage>
</organism>
<dbReference type="GO" id="GO:0005741">
    <property type="term" value="C:mitochondrial outer membrane"/>
    <property type="evidence" value="ECO:0007669"/>
    <property type="project" value="TreeGrafter"/>
</dbReference>
<evidence type="ECO:0008006" key="8">
    <source>
        <dbReference type="Google" id="ProtNLM"/>
    </source>
</evidence>
<reference evidence="6" key="2">
    <citation type="journal article" date="2023" name="IMA Fungus">
        <title>Comparative genomic study of the Penicillium genus elucidates a diverse pangenome and 15 lateral gene transfer events.</title>
        <authorList>
            <person name="Petersen C."/>
            <person name="Sorensen T."/>
            <person name="Nielsen M.R."/>
            <person name="Sondergaard T.E."/>
            <person name="Sorensen J.L."/>
            <person name="Fitzpatrick D.A."/>
            <person name="Frisvad J.C."/>
            <person name="Nielsen K.L."/>
        </authorList>
    </citation>
    <scope>NUCLEOTIDE SEQUENCE</scope>
    <source>
        <strain evidence="6">IBT 19713</strain>
    </source>
</reference>
<dbReference type="Pfam" id="PF04930">
    <property type="entry name" value="FUN14"/>
    <property type="match status" value="1"/>
</dbReference>
<comment type="caution">
    <text evidence="6">The sequence shown here is derived from an EMBL/GenBank/DDBJ whole genome shotgun (WGS) entry which is preliminary data.</text>
</comment>
<dbReference type="RefSeq" id="XP_058331828.1">
    <property type="nucleotide sequence ID" value="XM_058472825.1"/>
</dbReference>
<sequence length="169" mass="18117">MSFRLFSPPTIARIGLGMGLGVSAAALSPLSPFRASPLRCDYGPPQPQSSEPDWLIKDPLVQKQGRSGIAAQAKAAFLTPENMKEISLGSVLGLVAGVGLRAFSRVLVVLLGMGVVLVEYAASKGYNIIPVERIQKYVKNADVRRALSRHRPFKASFGTMMALAAFAQF</sequence>
<gene>
    <name evidence="6" type="ORF">N7468_003528</name>
</gene>
<evidence type="ECO:0000313" key="7">
    <source>
        <dbReference type="Proteomes" id="UP001150941"/>
    </source>
</evidence>
<accession>A0A9W9P6K0</accession>
<dbReference type="Proteomes" id="UP001150941">
    <property type="component" value="Unassembled WGS sequence"/>
</dbReference>
<evidence type="ECO:0000256" key="2">
    <source>
        <dbReference type="ARBA" id="ARBA00009160"/>
    </source>
</evidence>
<dbReference type="OrthoDB" id="3990500at2759"/>
<evidence type="ECO:0000256" key="4">
    <source>
        <dbReference type="ARBA" id="ARBA00022989"/>
    </source>
</evidence>
<evidence type="ECO:0000256" key="1">
    <source>
        <dbReference type="ARBA" id="ARBA00004370"/>
    </source>
</evidence>
<keyword evidence="4" id="KW-1133">Transmembrane helix</keyword>
<proteinExistence type="inferred from homology"/>
<dbReference type="InterPro" id="IPR007014">
    <property type="entry name" value="FUN14"/>
</dbReference>
<name>A0A9W9P6K0_9EURO</name>
<keyword evidence="3" id="KW-0812">Transmembrane</keyword>
<dbReference type="EMBL" id="JAPQKS010000003">
    <property type="protein sequence ID" value="KAJ5238909.1"/>
    <property type="molecule type" value="Genomic_DNA"/>
</dbReference>
<reference evidence="6" key="1">
    <citation type="submission" date="2022-11" db="EMBL/GenBank/DDBJ databases">
        <authorList>
            <person name="Petersen C."/>
        </authorList>
    </citation>
    <scope>NUCLEOTIDE SEQUENCE</scope>
    <source>
        <strain evidence="6">IBT 19713</strain>
    </source>
</reference>
<protein>
    <recommendedName>
        <fullName evidence="8">FUN14</fullName>
    </recommendedName>
</protein>
<dbReference type="AlphaFoldDB" id="A0A9W9P6K0"/>
<dbReference type="PANTHER" id="PTHR21346:SF0">
    <property type="entry name" value="RE45833P"/>
    <property type="match status" value="1"/>
</dbReference>
<dbReference type="GeneID" id="83200128"/>
<dbReference type="PANTHER" id="PTHR21346">
    <property type="entry name" value="FUN14 DOMAIN CONTAINING"/>
    <property type="match status" value="1"/>
</dbReference>
<keyword evidence="7" id="KW-1185">Reference proteome</keyword>
<dbReference type="GO" id="GO:0000422">
    <property type="term" value="P:autophagy of mitochondrion"/>
    <property type="evidence" value="ECO:0007669"/>
    <property type="project" value="TreeGrafter"/>
</dbReference>
<comment type="similarity">
    <text evidence="2">Belongs to the FUN14 family.</text>
</comment>
<evidence type="ECO:0000256" key="3">
    <source>
        <dbReference type="ARBA" id="ARBA00022692"/>
    </source>
</evidence>
<keyword evidence="5" id="KW-0472">Membrane</keyword>
<comment type="subcellular location">
    <subcellularLocation>
        <location evidence="1">Membrane</location>
    </subcellularLocation>
</comment>